<feature type="transmembrane region" description="Helical" evidence="8">
    <location>
        <begin position="190"/>
        <end position="210"/>
    </location>
</feature>
<gene>
    <name evidence="9" type="primary">nrfD</name>
    <name evidence="9" type="ORF">IPN02_06325</name>
</gene>
<feature type="region of interest" description="Disordered" evidence="7">
    <location>
        <begin position="1"/>
        <end position="41"/>
    </location>
</feature>
<organism evidence="9 10">
    <name type="scientific">Candidatus Neomicrothrix subdominans</name>
    <dbReference type="NCBI Taxonomy" id="2954438"/>
    <lineage>
        <taxon>Bacteria</taxon>
        <taxon>Bacillati</taxon>
        <taxon>Actinomycetota</taxon>
        <taxon>Acidimicrobiia</taxon>
        <taxon>Acidimicrobiales</taxon>
        <taxon>Microthrixaceae</taxon>
        <taxon>Candidatus Neomicrothrix</taxon>
    </lineage>
</organism>
<evidence type="ECO:0000256" key="2">
    <source>
        <dbReference type="ARBA" id="ARBA00008929"/>
    </source>
</evidence>
<reference evidence="9 10" key="1">
    <citation type="submission" date="2020-10" db="EMBL/GenBank/DDBJ databases">
        <title>Connecting structure to function with the recovery of over 1000 high-quality activated sludge metagenome-assembled genomes encoding full-length rRNA genes using long-read sequencing.</title>
        <authorList>
            <person name="Singleton C.M."/>
            <person name="Petriglieri F."/>
            <person name="Kristensen J.M."/>
            <person name="Kirkegaard R.H."/>
            <person name="Michaelsen T.Y."/>
            <person name="Andersen M.H."/>
            <person name="Karst S.M."/>
            <person name="Dueholm M.S."/>
            <person name="Nielsen P.H."/>
            <person name="Albertsen M."/>
        </authorList>
    </citation>
    <scope>NUCLEOTIDE SEQUENCE [LARGE SCALE GENOMIC DNA]</scope>
    <source>
        <strain evidence="9">Lyne_18-Q3-R50-59_MAXAC.006</strain>
    </source>
</reference>
<proteinExistence type="inferred from homology"/>
<evidence type="ECO:0000256" key="5">
    <source>
        <dbReference type="ARBA" id="ARBA00022989"/>
    </source>
</evidence>
<name>A0A936NA39_9ACTN</name>
<keyword evidence="3" id="KW-1003">Cell membrane</keyword>
<dbReference type="Gene3D" id="1.20.1630.10">
    <property type="entry name" value="Formate dehydrogenase/DMSO reductase domain"/>
    <property type="match status" value="1"/>
</dbReference>
<dbReference type="InterPro" id="IPR005614">
    <property type="entry name" value="NrfD-like"/>
</dbReference>
<feature type="compositionally biased region" description="Polar residues" evidence="7">
    <location>
        <begin position="7"/>
        <end position="27"/>
    </location>
</feature>
<sequence length="380" mass="38746">MSEDGSDSSGRNKSTNSPGTGTRSSVAGTGGAATPPDIVMKHAPGSWQALAAGEFVSDGRNVDTRRAELSGEGADLDAGDRVGDRGHLGDPSQTTVAEEASKRVVKASRWTWEVPAYFAIGGMAGAAAALSAGAQLAKLGGTDRRMVQSGRVIALGGTAVGSVLLVADLGRPERFWHMLRVFRPSSPMNVGSWVLAGFGTASAGAAVLGRSRSRQLRFLGDTAGIAAGLLGLPMAGYTGVLLGATAQPAWWHARRWLPRLFVASAASAGAGALELIPMSPAEERAVRTFAIGARAADLVVVKAMTRDLADHPEVADAYEAGRAGRRMKAAEALTACALAASVASIKVRALRPLAGTLGLAGSLATRLAVTDAGASSTQPV</sequence>
<evidence type="ECO:0000256" key="8">
    <source>
        <dbReference type="SAM" id="Phobius"/>
    </source>
</evidence>
<dbReference type="Proteomes" id="UP000727993">
    <property type="component" value="Unassembled WGS sequence"/>
</dbReference>
<dbReference type="InterPro" id="IPR052049">
    <property type="entry name" value="Electron_transfer_protein"/>
</dbReference>
<feature type="region of interest" description="Disordered" evidence="7">
    <location>
        <begin position="67"/>
        <end position="97"/>
    </location>
</feature>
<dbReference type="AlphaFoldDB" id="A0A936NA39"/>
<feature type="compositionally biased region" description="Basic and acidic residues" evidence="7">
    <location>
        <begin position="78"/>
        <end position="88"/>
    </location>
</feature>
<feature type="transmembrane region" description="Helical" evidence="8">
    <location>
        <begin position="149"/>
        <end position="170"/>
    </location>
</feature>
<comment type="subcellular location">
    <subcellularLocation>
        <location evidence="1">Cell membrane</location>
        <topology evidence="1">Multi-pass membrane protein</topology>
    </subcellularLocation>
</comment>
<dbReference type="GO" id="GO:0005886">
    <property type="term" value="C:plasma membrane"/>
    <property type="evidence" value="ECO:0007669"/>
    <property type="project" value="UniProtKB-SubCell"/>
</dbReference>
<evidence type="ECO:0000256" key="3">
    <source>
        <dbReference type="ARBA" id="ARBA00022475"/>
    </source>
</evidence>
<dbReference type="Pfam" id="PF03916">
    <property type="entry name" value="NrfD"/>
    <property type="match status" value="1"/>
</dbReference>
<dbReference type="PANTHER" id="PTHR34856">
    <property type="entry name" value="PROTEIN NRFD"/>
    <property type="match status" value="1"/>
</dbReference>
<evidence type="ECO:0000256" key="1">
    <source>
        <dbReference type="ARBA" id="ARBA00004651"/>
    </source>
</evidence>
<feature type="transmembrane region" description="Helical" evidence="8">
    <location>
        <begin position="116"/>
        <end position="137"/>
    </location>
</feature>
<evidence type="ECO:0000256" key="6">
    <source>
        <dbReference type="ARBA" id="ARBA00023136"/>
    </source>
</evidence>
<evidence type="ECO:0000256" key="7">
    <source>
        <dbReference type="SAM" id="MobiDB-lite"/>
    </source>
</evidence>
<accession>A0A936NA39</accession>
<comment type="caution">
    <text evidence="9">The sequence shown here is derived from an EMBL/GenBank/DDBJ whole genome shotgun (WGS) entry which is preliminary data.</text>
</comment>
<protein>
    <submittedName>
        <fullName evidence="9">Polysulfide reductase NrfD</fullName>
    </submittedName>
</protein>
<keyword evidence="4 8" id="KW-0812">Transmembrane</keyword>
<evidence type="ECO:0000313" key="10">
    <source>
        <dbReference type="Proteomes" id="UP000727993"/>
    </source>
</evidence>
<evidence type="ECO:0000256" key="4">
    <source>
        <dbReference type="ARBA" id="ARBA00022692"/>
    </source>
</evidence>
<keyword evidence="5 8" id="KW-1133">Transmembrane helix</keyword>
<evidence type="ECO:0000313" key="9">
    <source>
        <dbReference type="EMBL" id="MBK9296465.1"/>
    </source>
</evidence>
<feature type="transmembrane region" description="Helical" evidence="8">
    <location>
        <begin position="222"/>
        <end position="244"/>
    </location>
</feature>
<comment type="similarity">
    <text evidence="2">Belongs to the NrfD family.</text>
</comment>
<dbReference type="EMBL" id="JADJZA010000002">
    <property type="protein sequence ID" value="MBK9296465.1"/>
    <property type="molecule type" value="Genomic_DNA"/>
</dbReference>
<dbReference type="PANTHER" id="PTHR34856:SF2">
    <property type="entry name" value="PROTEIN NRFD"/>
    <property type="match status" value="1"/>
</dbReference>
<keyword evidence="6 8" id="KW-0472">Membrane</keyword>